<keyword evidence="2" id="KW-1185">Reference proteome</keyword>
<evidence type="ECO:0000313" key="2">
    <source>
        <dbReference type="Proteomes" id="UP000633731"/>
    </source>
</evidence>
<proteinExistence type="predicted"/>
<name>A0ACC5RS66_ENTAG</name>
<dbReference type="Proteomes" id="UP000633731">
    <property type="component" value="Unassembled WGS sequence"/>
</dbReference>
<comment type="caution">
    <text evidence="1">The sequence shown here is derived from an EMBL/GenBank/DDBJ whole genome shotgun (WGS) entry which is preliminary data.</text>
</comment>
<protein>
    <submittedName>
        <fullName evidence="1">Uncharacterized protein</fullName>
    </submittedName>
</protein>
<organism evidence="1 2">
    <name type="scientific">Enterobacter agglomerans</name>
    <name type="common">Erwinia herbicola</name>
    <name type="synonym">Pantoea agglomerans</name>
    <dbReference type="NCBI Taxonomy" id="549"/>
    <lineage>
        <taxon>Bacteria</taxon>
        <taxon>Pseudomonadati</taxon>
        <taxon>Pseudomonadota</taxon>
        <taxon>Gammaproteobacteria</taxon>
        <taxon>Enterobacterales</taxon>
        <taxon>Erwiniaceae</taxon>
        <taxon>Pantoea</taxon>
        <taxon>Pantoea agglomerans group</taxon>
    </lineage>
</organism>
<reference evidence="1" key="1">
    <citation type="submission" date="2021-01" db="EMBL/GenBank/DDBJ databases">
        <title>Draft genome of Pantoea agglomerans Eh 335.</title>
        <authorList>
            <person name="Emsley S.A."/>
            <person name="Oline D.K."/>
            <person name="Saw J.H."/>
            <person name="Ushijima B."/>
            <person name="Videau P."/>
            <person name="Koyack M.J."/>
        </authorList>
    </citation>
    <scope>NUCLEOTIDE SEQUENCE</scope>
    <source>
        <strain evidence="1">Eh 335</strain>
    </source>
</reference>
<dbReference type="EMBL" id="JAEOXF010000015">
    <property type="protein sequence ID" value="MBK4727509.1"/>
    <property type="molecule type" value="Genomic_DNA"/>
</dbReference>
<accession>A0ACC5RS66</accession>
<evidence type="ECO:0000313" key="1">
    <source>
        <dbReference type="EMBL" id="MBK4727509.1"/>
    </source>
</evidence>
<gene>
    <name evidence="1" type="ORF">JJL49_19955</name>
</gene>
<sequence length="100" mass="11263">MIDYKNIRTYFSVFLGSDIDAYGETYPEVVDSSIDVIGAIDNDLIDEIDKFLAEYPTNELAGPAMNLITENRVGDCAGFPPTLIDFLTWLSAYLKQKRDE</sequence>